<protein>
    <submittedName>
        <fullName evidence="1">Uncharacterized protein</fullName>
    </submittedName>
</protein>
<sequence>MLQEIGVLALSILKNLNLERNAMEHDYRVPALGRVQETIDVLDLLVSAFRNRWKKIPYECVVGLRDGKSHGLLRLDPLEGCVSLHLVNPPPKTLAMQHGIETIWTPVRGVEGKIFPHFEVNDEPAWKYPLKFDNKKGAWTPWLR</sequence>
<dbReference type="Proteomes" id="UP000651728">
    <property type="component" value="Unassembled WGS sequence"/>
</dbReference>
<proteinExistence type="predicted"/>
<comment type="caution">
    <text evidence="1">The sequence shown here is derived from an EMBL/GenBank/DDBJ whole genome shotgun (WGS) entry which is preliminary data.</text>
</comment>
<keyword evidence="2" id="KW-1185">Reference proteome</keyword>
<evidence type="ECO:0000313" key="1">
    <source>
        <dbReference type="EMBL" id="GIH31282.1"/>
    </source>
</evidence>
<name>A0ABQ4F905_9ACTN</name>
<gene>
    <name evidence="1" type="ORF">Mam01_14460</name>
</gene>
<accession>A0ABQ4F905</accession>
<evidence type="ECO:0000313" key="2">
    <source>
        <dbReference type="Proteomes" id="UP000651728"/>
    </source>
</evidence>
<dbReference type="EMBL" id="BOOB01000009">
    <property type="protein sequence ID" value="GIH31282.1"/>
    <property type="molecule type" value="Genomic_DNA"/>
</dbReference>
<reference evidence="1 2" key="1">
    <citation type="submission" date="2021-01" db="EMBL/GenBank/DDBJ databases">
        <title>Whole genome shotgun sequence of Microbispora amethystogenes NBRC 101907.</title>
        <authorList>
            <person name="Komaki H."/>
            <person name="Tamura T."/>
        </authorList>
    </citation>
    <scope>NUCLEOTIDE SEQUENCE [LARGE SCALE GENOMIC DNA]</scope>
    <source>
        <strain evidence="1 2">NBRC 101907</strain>
    </source>
</reference>
<organism evidence="1 2">
    <name type="scientific">Microbispora amethystogenes</name>
    <dbReference type="NCBI Taxonomy" id="1427754"/>
    <lineage>
        <taxon>Bacteria</taxon>
        <taxon>Bacillati</taxon>
        <taxon>Actinomycetota</taxon>
        <taxon>Actinomycetes</taxon>
        <taxon>Streptosporangiales</taxon>
        <taxon>Streptosporangiaceae</taxon>
        <taxon>Microbispora</taxon>
    </lineage>
</organism>